<evidence type="ECO:0000256" key="2">
    <source>
        <dbReference type="SAM" id="Phobius"/>
    </source>
</evidence>
<dbReference type="Proteomes" id="UP000689195">
    <property type="component" value="Unassembled WGS sequence"/>
</dbReference>
<dbReference type="PANTHER" id="PTHR13018:SF135">
    <property type="entry name" value="CSC1_OSCA1-LIKE 7TM REGION DOMAIN-CONTAINING PROTEIN"/>
    <property type="match status" value="1"/>
</dbReference>
<feature type="transmembrane region" description="Helical" evidence="2">
    <location>
        <begin position="743"/>
        <end position="760"/>
    </location>
</feature>
<evidence type="ECO:0000259" key="3">
    <source>
        <dbReference type="Pfam" id="PF04547"/>
    </source>
</evidence>
<dbReference type="AlphaFoldDB" id="A0A8S1WR12"/>
<dbReference type="GO" id="GO:0005886">
    <property type="term" value="C:plasma membrane"/>
    <property type="evidence" value="ECO:0007669"/>
    <property type="project" value="TreeGrafter"/>
</dbReference>
<evidence type="ECO:0000256" key="1">
    <source>
        <dbReference type="SAM" id="MobiDB-lite"/>
    </source>
</evidence>
<reference evidence="4" key="1">
    <citation type="submission" date="2021-01" db="EMBL/GenBank/DDBJ databases">
        <authorList>
            <consortium name="Genoscope - CEA"/>
            <person name="William W."/>
        </authorList>
    </citation>
    <scope>NUCLEOTIDE SEQUENCE</scope>
</reference>
<sequence>MSESEGQINLNVSNSHQRSNIQQVEQQINNQILEQEIPVNNAQAEENEQQENNNLIGNQNAQIDNVGQAQETNNKIDFNKSIYYAPQKIESPEQFFEKIHKKENLNKKCCQACCLPIGSHTFCFGTENTKQDFKQFGLGINLYFRFLKKLGYFFIIFTILSIPQLFFSILAYTGSKSRDTSNSFEFLMATTIGATSLNNKDCQIQVFQINEDSNIDDKFIEFNLQCDSGNLAGSSFSYGIINTNEQDCIYLSYSELNLNTTNQDRLNQLRQQIDSKEEFTFTLNQQDFVNEDPKGKRIYAGAFCKEAIITIGSLELQSKIVPVIFASCDAAIVLLFIYFLISLTVSENKYNKISQNESPTLQHFSFQISSLPNYEQLKEALQSQENIMNKDLLLNQVKQFINEQLKSVLEGQDIQIYDIQWSENETIIELQNKLNKRKIKIQELLDKLKNLNPDKFEKNIENQNVINFTKEIYIQFYPKFNNDACVPLNESNMIQINLDIEKYWKEIEEIANKINQIQQNEHLKYIWVTFDTISQKEKVQKRLQSLPKDWLYYYICHKCFKNDEEQKKFLHKKFKLQVKDAPIPENINWRSLNYTMKHRFLRQFCSFFCTLILLACSWILISWVNLQKSDFQEQYPSINCNNKIYNNITIEQVQQEIDNKNNSPIKGYVECYCKPKFSEILQGDHEICQDWSKQYTFQQSLPWIIVAGLIFINILIQYILIILSKWEKHLMISQEYSSRIFKIFLAQFLNTGLILLITNIDFGNSTRNDAPETIRFLFGGKYGDIDSKWCQNIGIVLLLTLLINILTQPIMLFIEIIIRYIRKAYDQCSCCLNEKKTRQKNYQDFKDLYKGEEFRVELRYAQILTALYICVMYSPALPFLYFITMLTIWFLYFVDKISIFTTYRKPIRLDQVICESVRKYLWIAVIIHLSFAIYIFGSSNLFYETTEAKIVIDQLSDVYGQQNVAVEWWDRSWSQIPNVILLTILALIVLIIIIFFFCYKPIIGLFSKCFACCNEEINKNNPLGLDQQEQTPFLKFLKMEQLVDDQKFTKYQISQHPQIYEGKYLKLQTELNALKRQDNDNSPINNQDNQIDQLTQAQNINKKNNQKLVGLRSYNIAYNKQYQKYYEWEQIKAIKIE</sequence>
<keyword evidence="2" id="KW-0812">Transmembrane</keyword>
<keyword evidence="2" id="KW-0472">Membrane</keyword>
<dbReference type="Pfam" id="PF04547">
    <property type="entry name" value="Anoctamin"/>
    <property type="match status" value="1"/>
</dbReference>
<feature type="domain" description="Anoctamin transmembrane" evidence="3">
    <location>
        <begin position="571"/>
        <end position="907"/>
    </location>
</feature>
<gene>
    <name evidence="4" type="ORF">PPENT_87.1.T0990136</name>
</gene>
<proteinExistence type="predicted"/>
<name>A0A8S1WR12_9CILI</name>
<feature type="region of interest" description="Disordered" evidence="1">
    <location>
        <begin position="1"/>
        <end position="20"/>
    </location>
</feature>
<feature type="transmembrane region" description="Helical" evidence="2">
    <location>
        <begin position="793"/>
        <end position="814"/>
    </location>
</feature>
<feature type="transmembrane region" description="Helical" evidence="2">
    <location>
        <begin position="920"/>
        <end position="937"/>
    </location>
</feature>
<dbReference type="InterPro" id="IPR049452">
    <property type="entry name" value="Anoctamin_TM"/>
</dbReference>
<dbReference type="GO" id="GO:0005227">
    <property type="term" value="F:calcium-activated cation channel activity"/>
    <property type="evidence" value="ECO:0007669"/>
    <property type="project" value="InterPro"/>
</dbReference>
<organism evidence="4 5">
    <name type="scientific">Paramecium pentaurelia</name>
    <dbReference type="NCBI Taxonomy" id="43138"/>
    <lineage>
        <taxon>Eukaryota</taxon>
        <taxon>Sar</taxon>
        <taxon>Alveolata</taxon>
        <taxon>Ciliophora</taxon>
        <taxon>Intramacronucleata</taxon>
        <taxon>Oligohymenophorea</taxon>
        <taxon>Peniculida</taxon>
        <taxon>Parameciidae</taxon>
        <taxon>Paramecium</taxon>
    </lineage>
</organism>
<dbReference type="EMBL" id="CAJJDO010000099">
    <property type="protein sequence ID" value="CAD8191632.1"/>
    <property type="molecule type" value="Genomic_DNA"/>
</dbReference>
<feature type="transmembrane region" description="Helical" evidence="2">
    <location>
        <begin position="320"/>
        <end position="341"/>
    </location>
</feature>
<feature type="transmembrane region" description="Helical" evidence="2">
    <location>
        <begin position="979"/>
        <end position="999"/>
    </location>
</feature>
<keyword evidence="5" id="KW-1185">Reference proteome</keyword>
<dbReference type="InterPro" id="IPR045122">
    <property type="entry name" value="Csc1-like"/>
</dbReference>
<feature type="compositionally biased region" description="Polar residues" evidence="1">
    <location>
        <begin position="1"/>
        <end position="19"/>
    </location>
</feature>
<evidence type="ECO:0000313" key="5">
    <source>
        <dbReference type="Proteomes" id="UP000689195"/>
    </source>
</evidence>
<feature type="transmembrane region" description="Helical" evidence="2">
    <location>
        <begin position="150"/>
        <end position="172"/>
    </location>
</feature>
<feature type="transmembrane region" description="Helical" evidence="2">
    <location>
        <begin position="600"/>
        <end position="621"/>
    </location>
</feature>
<accession>A0A8S1WR12</accession>
<feature type="transmembrane region" description="Helical" evidence="2">
    <location>
        <begin position="701"/>
        <end position="723"/>
    </location>
</feature>
<keyword evidence="2" id="KW-1133">Transmembrane helix</keyword>
<protein>
    <recommendedName>
        <fullName evidence="3">Anoctamin transmembrane domain-containing protein</fullName>
    </recommendedName>
</protein>
<comment type="caution">
    <text evidence="4">The sequence shown here is derived from an EMBL/GenBank/DDBJ whole genome shotgun (WGS) entry which is preliminary data.</text>
</comment>
<dbReference type="OrthoDB" id="297739at2759"/>
<feature type="transmembrane region" description="Helical" evidence="2">
    <location>
        <begin position="880"/>
        <end position="899"/>
    </location>
</feature>
<evidence type="ECO:0000313" key="4">
    <source>
        <dbReference type="EMBL" id="CAD8191632.1"/>
    </source>
</evidence>
<dbReference type="PANTHER" id="PTHR13018">
    <property type="entry name" value="PROBABLE MEMBRANE PROTEIN DUF221-RELATED"/>
    <property type="match status" value="1"/>
</dbReference>